<keyword evidence="10 12" id="KW-0378">Hydrolase</keyword>
<comment type="cofactor">
    <cofactor evidence="2">
        <name>Mg(2+)</name>
        <dbReference type="ChEBI" id="CHEBI:18420"/>
    </cofactor>
</comment>
<dbReference type="GO" id="GO:0032299">
    <property type="term" value="C:ribonuclease H2 complex"/>
    <property type="evidence" value="ECO:0007669"/>
    <property type="project" value="TreeGrafter"/>
</dbReference>
<evidence type="ECO:0000256" key="5">
    <source>
        <dbReference type="ARBA" id="ARBA00007383"/>
    </source>
</evidence>
<evidence type="ECO:0000313" key="15">
    <source>
        <dbReference type="EMBL" id="BBE31004.1"/>
    </source>
</evidence>
<evidence type="ECO:0000256" key="10">
    <source>
        <dbReference type="ARBA" id="ARBA00022801"/>
    </source>
</evidence>
<organism evidence="15 16">
    <name type="scientific">Tepiditoga spiralis</name>
    <dbReference type="NCBI Taxonomy" id="2108365"/>
    <lineage>
        <taxon>Bacteria</taxon>
        <taxon>Thermotogati</taxon>
        <taxon>Thermotogota</taxon>
        <taxon>Thermotogae</taxon>
        <taxon>Petrotogales</taxon>
        <taxon>Petrotogaceae</taxon>
        <taxon>Tepiditoga</taxon>
    </lineage>
</organism>
<feature type="domain" description="RNase H type-2" evidence="14">
    <location>
        <begin position="21"/>
        <end position="210"/>
    </location>
</feature>
<accession>A0A7G1G756</accession>
<dbReference type="EMBL" id="AP018712">
    <property type="protein sequence ID" value="BBE31004.1"/>
    <property type="molecule type" value="Genomic_DNA"/>
</dbReference>
<evidence type="ECO:0000256" key="13">
    <source>
        <dbReference type="RuleBase" id="RU003515"/>
    </source>
</evidence>
<proteinExistence type="inferred from homology"/>
<dbReference type="Pfam" id="PF01351">
    <property type="entry name" value="RNase_HII"/>
    <property type="match status" value="1"/>
</dbReference>
<comment type="subcellular location">
    <subcellularLocation>
        <location evidence="4">Cytoplasm</location>
    </subcellularLocation>
</comment>
<dbReference type="PROSITE" id="PS51975">
    <property type="entry name" value="RNASE_H_2"/>
    <property type="match status" value="1"/>
</dbReference>
<feature type="binding site" evidence="12">
    <location>
        <position position="120"/>
    </location>
    <ligand>
        <name>a divalent metal cation</name>
        <dbReference type="ChEBI" id="CHEBI:60240"/>
    </ligand>
</feature>
<name>A0A7G1G756_9BACT</name>
<dbReference type="PANTHER" id="PTHR10954:SF18">
    <property type="entry name" value="RIBONUCLEASE HII"/>
    <property type="match status" value="1"/>
</dbReference>
<keyword evidence="11" id="KW-0464">Manganese</keyword>
<dbReference type="Gene3D" id="3.30.420.10">
    <property type="entry name" value="Ribonuclease H-like superfamily/Ribonuclease H"/>
    <property type="match status" value="1"/>
</dbReference>
<dbReference type="CDD" id="cd07182">
    <property type="entry name" value="RNase_HII_bacteria_HII_like"/>
    <property type="match status" value="1"/>
</dbReference>
<sequence>MKNSSVKDETIFDLKYFKKYGSIIGLDEAGRGPLAGPVFAAAVYVENENELKALKRIGADSKTLSEKEREKRYNEIIKNFKYSYYAASSELIDEMNIFKATQYAMKKCVEQLNSGYCLIDGKNFHFSFPFECIVKGDSKLSLIGAASIIAKVLRDKYMIKLSEKYPEYLFYKHKGYPTKEHVEKIKKYGIFNEYRLTFNPVKSMIINNEIQYNKNDFSKNTLMKLGVL</sequence>
<dbReference type="InterPro" id="IPR001352">
    <property type="entry name" value="RNase_HII/HIII"/>
</dbReference>
<dbReference type="KEGG" id="ocy:OSSY52_11450"/>
<keyword evidence="9 12" id="KW-0255">Endonuclease</keyword>
<evidence type="ECO:0000256" key="8">
    <source>
        <dbReference type="ARBA" id="ARBA00022723"/>
    </source>
</evidence>
<gene>
    <name evidence="15" type="primary">rnhB</name>
    <name evidence="15" type="ORF">OSSY52_11450</name>
</gene>
<evidence type="ECO:0000256" key="1">
    <source>
        <dbReference type="ARBA" id="ARBA00000077"/>
    </source>
</evidence>
<comment type="cofactor">
    <cofactor evidence="12">
        <name>Mn(2+)</name>
        <dbReference type="ChEBI" id="CHEBI:29035"/>
    </cofactor>
    <cofactor evidence="12">
        <name>Mg(2+)</name>
        <dbReference type="ChEBI" id="CHEBI:18420"/>
    </cofactor>
    <text evidence="12">Manganese or magnesium. Binds 1 divalent metal ion per monomer in the absence of substrate. May bind a second metal ion after substrate binding.</text>
</comment>
<keyword evidence="16" id="KW-1185">Reference proteome</keyword>
<dbReference type="SUPFAM" id="SSF53098">
    <property type="entry name" value="Ribonuclease H-like"/>
    <property type="match status" value="1"/>
</dbReference>
<evidence type="ECO:0000256" key="3">
    <source>
        <dbReference type="ARBA" id="ARBA00004065"/>
    </source>
</evidence>
<dbReference type="PANTHER" id="PTHR10954">
    <property type="entry name" value="RIBONUCLEASE H2 SUBUNIT A"/>
    <property type="match status" value="1"/>
</dbReference>
<evidence type="ECO:0000256" key="6">
    <source>
        <dbReference type="ARBA" id="ARBA00022490"/>
    </source>
</evidence>
<reference evidence="15 16" key="1">
    <citation type="submission" date="2018-06" db="EMBL/GenBank/DDBJ databases">
        <title>Genome sequencing of Oceanotoga sp. sy52.</title>
        <authorList>
            <person name="Mori K."/>
        </authorList>
    </citation>
    <scope>NUCLEOTIDE SEQUENCE [LARGE SCALE GENOMIC DNA]</scope>
    <source>
        <strain evidence="16">sy52</strain>
    </source>
</reference>
<dbReference type="Proteomes" id="UP000516361">
    <property type="component" value="Chromosome"/>
</dbReference>
<evidence type="ECO:0000256" key="12">
    <source>
        <dbReference type="PROSITE-ProRule" id="PRU01319"/>
    </source>
</evidence>
<dbReference type="InterPro" id="IPR024567">
    <property type="entry name" value="RNase_HII/HIII_dom"/>
</dbReference>
<dbReference type="GO" id="GO:0004523">
    <property type="term" value="F:RNA-DNA hybrid ribonuclease activity"/>
    <property type="evidence" value="ECO:0007669"/>
    <property type="project" value="UniProtKB-UniRule"/>
</dbReference>
<evidence type="ECO:0000256" key="9">
    <source>
        <dbReference type="ARBA" id="ARBA00022759"/>
    </source>
</evidence>
<evidence type="ECO:0000256" key="2">
    <source>
        <dbReference type="ARBA" id="ARBA00001946"/>
    </source>
</evidence>
<dbReference type="AlphaFoldDB" id="A0A7G1G756"/>
<dbReference type="NCBIfam" id="NF000595">
    <property type="entry name" value="PRK00015.1-3"/>
    <property type="match status" value="1"/>
</dbReference>
<dbReference type="GO" id="GO:0005737">
    <property type="term" value="C:cytoplasm"/>
    <property type="evidence" value="ECO:0007669"/>
    <property type="project" value="UniProtKB-SubCell"/>
</dbReference>
<dbReference type="InterPro" id="IPR022898">
    <property type="entry name" value="RNase_HII"/>
</dbReference>
<protein>
    <recommendedName>
        <fullName evidence="13">Ribonuclease</fullName>
        <ecNumber evidence="13">3.1.26.4</ecNumber>
    </recommendedName>
</protein>
<feature type="binding site" evidence="12">
    <location>
        <position position="27"/>
    </location>
    <ligand>
        <name>a divalent metal cation</name>
        <dbReference type="ChEBI" id="CHEBI:60240"/>
    </ligand>
</feature>
<dbReference type="FunCoup" id="A0A7G1G756">
    <property type="interactions" value="376"/>
</dbReference>
<evidence type="ECO:0000256" key="11">
    <source>
        <dbReference type="ARBA" id="ARBA00023211"/>
    </source>
</evidence>
<dbReference type="EC" id="3.1.26.4" evidence="13"/>
<dbReference type="GO" id="GO:0003723">
    <property type="term" value="F:RNA binding"/>
    <property type="evidence" value="ECO:0007669"/>
    <property type="project" value="UniProtKB-UniRule"/>
</dbReference>
<dbReference type="InParanoid" id="A0A7G1G756"/>
<comment type="catalytic activity">
    <reaction evidence="1 12 13">
        <text>Endonucleolytic cleavage to 5'-phosphomonoester.</text>
        <dbReference type="EC" id="3.1.26.4"/>
    </reaction>
</comment>
<evidence type="ECO:0000256" key="4">
    <source>
        <dbReference type="ARBA" id="ARBA00004496"/>
    </source>
</evidence>
<dbReference type="InterPro" id="IPR036397">
    <property type="entry name" value="RNaseH_sf"/>
</dbReference>
<keyword evidence="8 12" id="KW-0479">Metal-binding</keyword>
<evidence type="ECO:0000313" key="16">
    <source>
        <dbReference type="Proteomes" id="UP000516361"/>
    </source>
</evidence>
<feature type="binding site" evidence="12">
    <location>
        <position position="28"/>
    </location>
    <ligand>
        <name>a divalent metal cation</name>
        <dbReference type="ChEBI" id="CHEBI:60240"/>
    </ligand>
</feature>
<dbReference type="InterPro" id="IPR012337">
    <property type="entry name" value="RNaseH-like_sf"/>
</dbReference>
<comment type="function">
    <text evidence="3 13">Endonuclease that specifically degrades the RNA of RNA-DNA hybrids.</text>
</comment>
<dbReference type="GO" id="GO:0043137">
    <property type="term" value="P:DNA replication, removal of RNA primer"/>
    <property type="evidence" value="ECO:0007669"/>
    <property type="project" value="TreeGrafter"/>
</dbReference>
<dbReference type="RefSeq" id="WP_190616056.1">
    <property type="nucleotide sequence ID" value="NZ_AP018712.1"/>
</dbReference>
<keyword evidence="7 12" id="KW-0540">Nuclease</keyword>
<dbReference type="GO" id="GO:0046872">
    <property type="term" value="F:metal ion binding"/>
    <property type="evidence" value="ECO:0007669"/>
    <property type="project" value="UniProtKB-KW"/>
</dbReference>
<dbReference type="GO" id="GO:0006298">
    <property type="term" value="P:mismatch repair"/>
    <property type="evidence" value="ECO:0007669"/>
    <property type="project" value="TreeGrafter"/>
</dbReference>
<evidence type="ECO:0000256" key="7">
    <source>
        <dbReference type="ARBA" id="ARBA00022722"/>
    </source>
</evidence>
<comment type="similarity">
    <text evidence="5 13">Belongs to the RNase HII family.</text>
</comment>
<keyword evidence="6" id="KW-0963">Cytoplasm</keyword>
<evidence type="ECO:0000259" key="14">
    <source>
        <dbReference type="PROSITE" id="PS51975"/>
    </source>
</evidence>